<proteinExistence type="predicted"/>
<comment type="caution">
    <text evidence="1">The sequence shown here is derived from an EMBL/GenBank/DDBJ whole genome shotgun (WGS) entry which is preliminary data.</text>
</comment>
<dbReference type="EMBL" id="JABTEG010000011">
    <property type="protein sequence ID" value="KAG4304088.1"/>
    <property type="molecule type" value="Genomic_DNA"/>
</dbReference>
<sequence>MQENKEKIQNHVETKHTRLKKTNIESSHTKKDTITWSRNQKKKINLKNKEIHHSSSDENDQSDSILKSLQDMNNHLENLKQEKNKEPRCDMFDSLNNELNKKNISKSTHKETSHSTDIKNETIFKNFENLSINNSIEKIEQLEEKKHRKIHVGQELTEKKKTRKEAKMEAKKKAAKEEIIKNEHNEENEIPSVYSYASGSLENKKGIHPEEAIAVTGNLVSPLDSKNLQVDKVTIQAYGKLLIKESELNLVNGRRYGLIAPNGSGKSTLMRAIASNLIPRPQTLSVYLLDREYTPTEMTSIDALLDINRHESRCLEKELIELLDDPDKNSIRISSIEQRIVELEIGTSEHKARSILEGLGFTEEMMLQRTCDLSGGWRMRISLARILFVKPTLILLDEPTNHLDFEAIAWLEDYLIHELDGHTLLITSHSQDTLNEVCTDIIHLYNNRLDYYSGNYNTFKKVRQEKDAQIMKKKKIKENKMEVLQKKLNMTGSKQQQQAKSKLAAIEKKAEKDMKKTKLLDENIVKEKELIIKFENCGGGIPSPAIKFRDVSFGFPNKPLLFKNLNFGIDLNSKIALVGPNGAGKTTLIRLLMKNLQATSGDITHHHHLRIAQFHQHMDDQLNLDISAIQWLHEISPERSESAMRGFLGKYGLTGKSQVVPMKQLSDGQRRRVLFAFLGLKNPHIIMFDEPTNALDINTIDALCAAINNFDGGAVIISHDFMLINRVATEIWIIENGEIHIWDKSIKEYKEKLKKKFQEKRETDSVTKNN</sequence>
<evidence type="ECO:0000313" key="1">
    <source>
        <dbReference type="EMBL" id="KAG4304088.1"/>
    </source>
</evidence>
<gene>
    <name evidence="1" type="ORF">PORY_002452</name>
</gene>
<evidence type="ECO:0000313" key="2">
    <source>
        <dbReference type="Proteomes" id="UP000768646"/>
    </source>
</evidence>
<organism evidence="1 2">
    <name type="scientific">Pneumocystis oryctolagi</name>
    <dbReference type="NCBI Taxonomy" id="42067"/>
    <lineage>
        <taxon>Eukaryota</taxon>
        <taxon>Fungi</taxon>
        <taxon>Dikarya</taxon>
        <taxon>Ascomycota</taxon>
        <taxon>Taphrinomycotina</taxon>
        <taxon>Pneumocystomycetes</taxon>
        <taxon>Pneumocystaceae</taxon>
        <taxon>Pneumocystis</taxon>
    </lineage>
</organism>
<protein>
    <submittedName>
        <fullName evidence="1">Uncharacterized protein</fullName>
    </submittedName>
</protein>
<dbReference type="Proteomes" id="UP000768646">
    <property type="component" value="Unassembled WGS sequence"/>
</dbReference>
<name>A0ACB7CAZ8_9ASCO</name>
<accession>A0ACB7CAZ8</accession>
<reference evidence="1 2" key="1">
    <citation type="journal article" date="2021" name="Commun. Biol.">
        <title>Genomic insights into the host specific adaptation of the Pneumocystis genus.</title>
        <authorList>
            <person name="Cisse O.H."/>
            <person name="Ma L."/>
            <person name="Dekker J.P."/>
            <person name="Khil P.P."/>
            <person name="Youn J.-H."/>
            <person name="Brenchley J.M."/>
            <person name="Blair R."/>
            <person name="Pahar B."/>
            <person name="Chabe M."/>
            <person name="Van Rompay K.K.A."/>
            <person name="Keesler R."/>
            <person name="Sukura A."/>
            <person name="Hirsch V."/>
            <person name="Kutty G."/>
            <person name="Liu Y."/>
            <person name="Peng L."/>
            <person name="Chen J."/>
            <person name="Song J."/>
            <person name="Weissenbacher-Lang C."/>
            <person name="Xu J."/>
            <person name="Upham N.S."/>
            <person name="Stajich J.E."/>
            <person name="Cuomo C.A."/>
            <person name="Cushion M.T."/>
            <person name="Kovacs J.A."/>
        </authorList>
    </citation>
    <scope>NUCLEOTIDE SEQUENCE [LARGE SCALE GENOMIC DNA]</scope>
    <source>
        <strain evidence="1 2">RABM</strain>
    </source>
</reference>
<keyword evidence="2" id="KW-1185">Reference proteome</keyword>